<dbReference type="EC" id="3.1.13.3" evidence="4"/>
<proteinExistence type="predicted"/>
<dbReference type="Pfam" id="PF01368">
    <property type="entry name" value="DHH"/>
    <property type="match status" value="1"/>
</dbReference>
<feature type="domain" description="DHHA1" evidence="3">
    <location>
        <begin position="307"/>
        <end position="386"/>
    </location>
</feature>
<feature type="compositionally biased region" description="Basic and acidic residues" evidence="1">
    <location>
        <begin position="1"/>
        <end position="13"/>
    </location>
</feature>
<name>A0A7X0C041_9ACTN</name>
<dbReference type="AlphaFoldDB" id="A0A7X0C041"/>
<dbReference type="InterPro" id="IPR003156">
    <property type="entry name" value="DHHA1_dom"/>
</dbReference>
<feature type="region of interest" description="Disordered" evidence="1">
    <location>
        <begin position="1"/>
        <end position="66"/>
    </location>
</feature>
<dbReference type="InterPro" id="IPR038763">
    <property type="entry name" value="DHH_sf"/>
</dbReference>
<dbReference type="RefSeq" id="WP_312891447.1">
    <property type="nucleotide sequence ID" value="NZ_JACHJB010000001.1"/>
</dbReference>
<gene>
    <name evidence="4" type="ORF">FHU36_001190</name>
</gene>
<dbReference type="Gene3D" id="3.90.1640.10">
    <property type="entry name" value="inorganic pyrophosphatase (n-terminal core)"/>
    <property type="match status" value="1"/>
</dbReference>
<dbReference type="SUPFAM" id="SSF64182">
    <property type="entry name" value="DHH phosphoesterases"/>
    <property type="match status" value="1"/>
</dbReference>
<organism evidence="4 5">
    <name type="scientific">Nonomuraea muscovyensis</name>
    <dbReference type="NCBI Taxonomy" id="1124761"/>
    <lineage>
        <taxon>Bacteria</taxon>
        <taxon>Bacillati</taxon>
        <taxon>Actinomycetota</taxon>
        <taxon>Actinomycetes</taxon>
        <taxon>Streptosporangiales</taxon>
        <taxon>Streptosporangiaceae</taxon>
        <taxon>Nonomuraea</taxon>
    </lineage>
</organism>
<dbReference type="GO" id="GO:0008441">
    <property type="term" value="F:3'(2'),5'-bisphosphate nucleotidase activity"/>
    <property type="evidence" value="ECO:0007669"/>
    <property type="project" value="UniProtKB-EC"/>
</dbReference>
<dbReference type="EC" id="3.1.3.7" evidence="4"/>
<dbReference type="EMBL" id="JACHJB010000001">
    <property type="protein sequence ID" value="MBB6344681.1"/>
    <property type="molecule type" value="Genomic_DNA"/>
</dbReference>
<dbReference type="PANTHER" id="PTHR47618">
    <property type="entry name" value="BIFUNCTIONAL OLIGORIBONUCLEASE AND PAP PHOSPHATASE NRNA"/>
    <property type="match status" value="1"/>
</dbReference>
<comment type="caution">
    <text evidence="4">The sequence shown here is derived from an EMBL/GenBank/DDBJ whole genome shotgun (WGS) entry which is preliminary data.</text>
</comment>
<feature type="compositionally biased region" description="Low complexity" evidence="1">
    <location>
        <begin position="15"/>
        <end position="28"/>
    </location>
</feature>
<sequence>MTPDVRDRVERQSRAARPPGGTARATVGAPGGGPIGGPGGGPSGGPGGGPSGGAGGGAADGAVTGAGRVPESTWARALELISGADEIALACHVSPDGDALGSMLATAFVLRSLGKRVVASFGDRYFAVPRLLRFLPGQEMLTPPGDFPAAPELMITFDSASPDRLGLLRSNVAAAREVIVVDHHPSSSGFGTLGLVDPKASATAMLVEQLIYRLGGTLDRDIAICLYAGLVTDTGSFRHSSTTPAAHQMAARLVATGLRTDEIARELWDRSPFGYLKVLAAAFDRVVLDGALVWTYVTRVDRAAYGLPYAELEGIIDIVRRTDEAEVAAVLKEDDEGAWQVSTRSKGAVDVGALCAELGGGGHHTAAGFTSHDSVEATMAKFLELLGKVR</sequence>
<keyword evidence="5" id="KW-1185">Reference proteome</keyword>
<dbReference type="GO" id="GO:0003676">
    <property type="term" value="F:nucleic acid binding"/>
    <property type="evidence" value="ECO:0007669"/>
    <property type="project" value="InterPro"/>
</dbReference>
<feature type="domain" description="DDH" evidence="2">
    <location>
        <begin position="87"/>
        <end position="229"/>
    </location>
</feature>
<reference evidence="4 5" key="1">
    <citation type="submission" date="2020-08" db="EMBL/GenBank/DDBJ databases">
        <title>Sequencing the genomes of 1000 actinobacteria strains.</title>
        <authorList>
            <person name="Klenk H.-P."/>
        </authorList>
    </citation>
    <scope>NUCLEOTIDE SEQUENCE [LARGE SCALE GENOMIC DNA]</scope>
    <source>
        <strain evidence="4 5">DSM 45913</strain>
    </source>
</reference>
<protein>
    <submittedName>
        <fullName evidence="4">Phosphoesterase RecJ-like protein</fullName>
        <ecNumber evidence="4">3.1.13.3</ecNumber>
        <ecNumber evidence="4">3.1.3.7</ecNumber>
    </submittedName>
</protein>
<evidence type="ECO:0000256" key="1">
    <source>
        <dbReference type="SAM" id="MobiDB-lite"/>
    </source>
</evidence>
<dbReference type="InterPro" id="IPR051319">
    <property type="entry name" value="Oligoribo/pAp-PDE_c-di-AMP_PDE"/>
</dbReference>
<evidence type="ECO:0000313" key="4">
    <source>
        <dbReference type="EMBL" id="MBB6344681.1"/>
    </source>
</evidence>
<feature type="compositionally biased region" description="Gly residues" evidence="1">
    <location>
        <begin position="29"/>
        <end position="59"/>
    </location>
</feature>
<dbReference type="Gene3D" id="3.10.310.30">
    <property type="match status" value="1"/>
</dbReference>
<dbReference type="Pfam" id="PF02272">
    <property type="entry name" value="DHHA1"/>
    <property type="match status" value="1"/>
</dbReference>
<dbReference type="InterPro" id="IPR001667">
    <property type="entry name" value="DDH_dom"/>
</dbReference>
<accession>A0A7X0C041</accession>
<evidence type="ECO:0000259" key="2">
    <source>
        <dbReference type="Pfam" id="PF01368"/>
    </source>
</evidence>
<evidence type="ECO:0000259" key="3">
    <source>
        <dbReference type="Pfam" id="PF02272"/>
    </source>
</evidence>
<dbReference type="PANTHER" id="PTHR47618:SF1">
    <property type="entry name" value="BIFUNCTIONAL OLIGORIBONUCLEASE AND PAP PHOSPHATASE NRNA"/>
    <property type="match status" value="1"/>
</dbReference>
<keyword evidence="4" id="KW-0378">Hydrolase</keyword>
<evidence type="ECO:0000313" key="5">
    <source>
        <dbReference type="Proteomes" id="UP000583800"/>
    </source>
</evidence>
<dbReference type="Proteomes" id="UP000583800">
    <property type="component" value="Unassembled WGS sequence"/>
</dbReference>